<dbReference type="InterPro" id="IPR004107">
    <property type="entry name" value="Integrase_SAM-like_N"/>
</dbReference>
<dbReference type="Pfam" id="PF14657">
    <property type="entry name" value="Arm-DNA-bind_4"/>
    <property type="match status" value="1"/>
</dbReference>
<dbReference type="GO" id="GO:0003677">
    <property type="term" value="F:DNA binding"/>
    <property type="evidence" value="ECO:0007669"/>
    <property type="project" value="UniProtKB-UniRule"/>
</dbReference>
<accession>A0AAX3W470</accession>
<keyword evidence="4" id="KW-0233">DNA recombination</keyword>
<dbReference type="PROSITE" id="PS51900">
    <property type="entry name" value="CB"/>
    <property type="match status" value="1"/>
</dbReference>
<dbReference type="InterPro" id="IPR044068">
    <property type="entry name" value="CB"/>
</dbReference>
<evidence type="ECO:0000256" key="1">
    <source>
        <dbReference type="ARBA" id="ARBA00008857"/>
    </source>
</evidence>
<dbReference type="InterPro" id="IPR028259">
    <property type="entry name" value="AP2-like_int_N"/>
</dbReference>
<dbReference type="Proteomes" id="UP001223261">
    <property type="component" value="Chromosome"/>
</dbReference>
<dbReference type="Pfam" id="PF14659">
    <property type="entry name" value="Phage_int_SAM_3"/>
    <property type="match status" value="1"/>
</dbReference>
<sequence length="403" mass="47172">MTKDIVKKAKNGTYYFRANLGYHPITGKQIQKYRSGFKTKKEAKEEYSRLLLTKSDELEEKQDDILFQQFIEDIFLPWYKTQVKERTYENRLPTVRKHFTFFNSLITTEITPIHVQKWQLALSKKKYHSSYIRNVQGLFSMAMDRAVVLGLAESNPSKIVRNVKKTKTKIDFWTKEEFEKVISLFYKEDYYQHFLFISLWFLFMTGMRIGKATAIQWEDIDFDSGVLSIDKTLYYKNLDNYSFVEPKTKASVRQIALDGDTLTLLREWQNVQQAVIQTNYVMSYNGVPTQKHTLANTITRFSEKAGVHRIRLHALRHSHASLLISMGENPLIIKDRLGHEDIETTLGTYGHLYPNSNFEVAHKLEGIMSYQTATENEDTSPKNQFTVRYLRKGLETNNAITMQ</sequence>
<proteinExistence type="inferred from homology"/>
<dbReference type="InterPro" id="IPR002104">
    <property type="entry name" value="Integrase_catalytic"/>
</dbReference>
<name>A0AAX3W470_MAMLE</name>
<dbReference type="InterPro" id="IPR010998">
    <property type="entry name" value="Integrase_recombinase_N"/>
</dbReference>
<feature type="domain" description="Core-binding (CB)" evidence="7">
    <location>
        <begin position="61"/>
        <end position="147"/>
    </location>
</feature>
<organism evidence="8 9">
    <name type="scientific">Mammaliicoccus lentus</name>
    <name type="common">Staphylococcus lentus</name>
    <dbReference type="NCBI Taxonomy" id="42858"/>
    <lineage>
        <taxon>Bacteria</taxon>
        <taxon>Bacillati</taxon>
        <taxon>Bacillota</taxon>
        <taxon>Bacilli</taxon>
        <taxon>Bacillales</taxon>
        <taxon>Staphylococcaceae</taxon>
        <taxon>Mammaliicoccus</taxon>
    </lineage>
</organism>
<keyword evidence="2" id="KW-0229">DNA integration</keyword>
<dbReference type="Gene3D" id="1.10.443.10">
    <property type="entry name" value="Intergrase catalytic core"/>
    <property type="match status" value="1"/>
</dbReference>
<dbReference type="GO" id="GO:0006310">
    <property type="term" value="P:DNA recombination"/>
    <property type="evidence" value="ECO:0007669"/>
    <property type="project" value="UniProtKB-KW"/>
</dbReference>
<dbReference type="Pfam" id="PF00589">
    <property type="entry name" value="Phage_integrase"/>
    <property type="match status" value="1"/>
</dbReference>
<evidence type="ECO:0000256" key="5">
    <source>
        <dbReference type="PROSITE-ProRule" id="PRU01248"/>
    </source>
</evidence>
<protein>
    <submittedName>
        <fullName evidence="8">Tyrosine-type recombinase/integrase</fullName>
    </submittedName>
</protein>
<dbReference type="InterPro" id="IPR013762">
    <property type="entry name" value="Integrase-like_cat_sf"/>
</dbReference>
<dbReference type="InterPro" id="IPR011010">
    <property type="entry name" value="DNA_brk_join_enz"/>
</dbReference>
<dbReference type="EMBL" id="CP118848">
    <property type="protein sequence ID" value="WHI59979.1"/>
    <property type="molecule type" value="Genomic_DNA"/>
</dbReference>
<keyword evidence="3 5" id="KW-0238">DNA-binding</keyword>
<dbReference type="PANTHER" id="PTHR30349">
    <property type="entry name" value="PHAGE INTEGRASE-RELATED"/>
    <property type="match status" value="1"/>
</dbReference>
<dbReference type="PANTHER" id="PTHR30349:SF64">
    <property type="entry name" value="PROPHAGE INTEGRASE INTD-RELATED"/>
    <property type="match status" value="1"/>
</dbReference>
<evidence type="ECO:0000313" key="9">
    <source>
        <dbReference type="Proteomes" id="UP001223261"/>
    </source>
</evidence>
<dbReference type="PROSITE" id="PS51898">
    <property type="entry name" value="TYR_RECOMBINASE"/>
    <property type="match status" value="1"/>
</dbReference>
<dbReference type="AlphaFoldDB" id="A0AAX3W470"/>
<gene>
    <name evidence="8" type="ORF">PYH69_15010</name>
</gene>
<comment type="similarity">
    <text evidence="1">Belongs to the 'phage' integrase family.</text>
</comment>
<evidence type="ECO:0000256" key="4">
    <source>
        <dbReference type="ARBA" id="ARBA00023172"/>
    </source>
</evidence>
<evidence type="ECO:0000256" key="2">
    <source>
        <dbReference type="ARBA" id="ARBA00022908"/>
    </source>
</evidence>
<reference evidence="8" key="1">
    <citation type="journal article" date="2023" name="Antibiotics">
        <title>Prevalence and Molecular Characterization of Methicillin-Resistant Staphylococci (MRS) and Mammaliicocci (MRM) in Dromedary Camels from Algeria: First Detection of SCCmec-mecC Hybrid in Methicillin-Resistant Mammaliicoccus lentus.</title>
        <authorList>
            <person name="Belhout C."/>
            <person name="Boyen F."/>
            <person name="Vereecke N."/>
            <person name="Theuns S."/>
            <person name="Taibi N."/>
            <person name="Stegger M."/>
            <person name="de la Fe-Rodriguez P.Y."/>
            <person name="Bouayad L."/>
            <person name="Elgroud R."/>
            <person name="Butaye P."/>
        </authorList>
    </citation>
    <scope>NUCLEOTIDE SEQUENCE</scope>
    <source>
        <strain evidence="8">7048</strain>
    </source>
</reference>
<dbReference type="InterPro" id="IPR050090">
    <property type="entry name" value="Tyrosine_recombinase_XerCD"/>
</dbReference>
<dbReference type="GO" id="GO:0015074">
    <property type="term" value="P:DNA integration"/>
    <property type="evidence" value="ECO:0007669"/>
    <property type="project" value="UniProtKB-KW"/>
</dbReference>
<evidence type="ECO:0000313" key="8">
    <source>
        <dbReference type="EMBL" id="WHI59979.1"/>
    </source>
</evidence>
<dbReference type="CDD" id="cd01189">
    <property type="entry name" value="INT_ICEBs1_C_like"/>
    <property type="match status" value="1"/>
</dbReference>
<evidence type="ECO:0000259" key="7">
    <source>
        <dbReference type="PROSITE" id="PS51900"/>
    </source>
</evidence>
<feature type="domain" description="Tyr recombinase" evidence="6">
    <location>
        <begin position="168"/>
        <end position="362"/>
    </location>
</feature>
<evidence type="ECO:0000259" key="6">
    <source>
        <dbReference type="PROSITE" id="PS51898"/>
    </source>
</evidence>
<evidence type="ECO:0000256" key="3">
    <source>
        <dbReference type="ARBA" id="ARBA00023125"/>
    </source>
</evidence>
<dbReference type="RefSeq" id="WP_282862217.1">
    <property type="nucleotide sequence ID" value="NZ_CP118848.1"/>
</dbReference>
<dbReference type="Gene3D" id="1.10.150.130">
    <property type="match status" value="1"/>
</dbReference>
<dbReference type="SUPFAM" id="SSF56349">
    <property type="entry name" value="DNA breaking-rejoining enzymes"/>
    <property type="match status" value="1"/>
</dbReference>